<proteinExistence type="predicted"/>
<comment type="caution">
    <text evidence="1">The sequence shown here is derived from an EMBL/GenBank/DDBJ whole genome shotgun (WGS) entry which is preliminary data.</text>
</comment>
<gene>
    <name evidence="1" type="ORF">MAU_1700</name>
</gene>
<dbReference type="Proteomes" id="UP000013131">
    <property type="component" value="Unassembled WGS sequence"/>
</dbReference>
<dbReference type="PATRIC" id="fig|1188233.3.peg.171"/>
<evidence type="ECO:0000313" key="1">
    <source>
        <dbReference type="EMBL" id="ENY69129.1"/>
    </source>
</evidence>
<name>N9TSK1_9BACT</name>
<dbReference type="EMBL" id="AORI01000005">
    <property type="protein sequence ID" value="ENY69129.1"/>
    <property type="molecule type" value="Genomic_DNA"/>
</dbReference>
<accession>N9TSK1</accession>
<keyword evidence="2" id="KW-1185">Reference proteome</keyword>
<reference evidence="1 2" key="1">
    <citation type="journal article" date="2013" name="Genome Announc.">
        <title>Draft Genome Sequences of Mycoplasma auris and Mycoplasma yeatsii, Two Species of the Ear Canal of Caprinae.</title>
        <authorList>
            <person name="Dordet-Frisoni E."/>
            <person name="Baranowski E."/>
            <person name="Barre A."/>
            <person name="Blanchard A."/>
            <person name="Breton M."/>
            <person name="Couture C."/>
            <person name="Dupuy V."/>
            <person name="Gaurivaud P."/>
            <person name="Jacob D."/>
            <person name="Lemaitre C."/>
            <person name="Manso-Silvan L."/>
            <person name="Nikolski M."/>
            <person name="Nouvel L.X."/>
            <person name="Poumarat F."/>
            <person name="Sirand-Pugnet P."/>
            <person name="Thebault P."/>
            <person name="Theil S."/>
            <person name="Thiaucourt F."/>
            <person name="Citti C."/>
            <person name="Tardy F."/>
        </authorList>
    </citation>
    <scope>NUCLEOTIDE SEQUENCE [LARGE SCALE GENOMIC DNA]</scope>
    <source>
        <strain evidence="1 2">15026</strain>
    </source>
</reference>
<dbReference type="AlphaFoldDB" id="N9TSK1"/>
<protein>
    <submittedName>
        <fullName evidence="1">Uncharacterized protein</fullName>
    </submittedName>
</protein>
<dbReference type="RefSeq" id="WP_004423685.1">
    <property type="nucleotide sequence ID" value="NZ_AORI01000005.1"/>
</dbReference>
<organism evidence="1 2">
    <name type="scientific">Metamycoplasma auris 15026</name>
    <dbReference type="NCBI Taxonomy" id="1188233"/>
    <lineage>
        <taxon>Bacteria</taxon>
        <taxon>Bacillati</taxon>
        <taxon>Mycoplasmatota</taxon>
        <taxon>Mycoplasmoidales</taxon>
        <taxon>Metamycoplasmataceae</taxon>
        <taxon>Metamycoplasma</taxon>
    </lineage>
</organism>
<sequence length="227" mass="27563">MINKTNWLKEKDFDWLKNRCIAHNVYKDNVHSWINYFNSHINKTYKDIKKIRLYVKTLKKLFKNLKKIEFEAKSEVIFVSDCLTMIFQNNWITFDKLDHLQKMSKYAASFSNRVYMKHFNVQSYPYSNLYNAFLNQNNIHTIKTLKEVLSGKERYLNIVDFHQFEATRTKTKTNPKWLVNYISNNDLVYVGKKRNPYDWRLIYNPKPLLIRFLDTLVTTKISFWKED</sequence>
<evidence type="ECO:0000313" key="2">
    <source>
        <dbReference type="Proteomes" id="UP000013131"/>
    </source>
</evidence>
<dbReference type="STRING" id="1188233.MAU_1700"/>